<keyword evidence="4" id="KW-0566">Pantothenate biosynthesis</keyword>
<evidence type="ECO:0000256" key="6">
    <source>
        <dbReference type="PIRSR" id="PIRSR000388-1"/>
    </source>
</evidence>
<keyword evidence="9" id="KW-1185">Reference proteome</keyword>
<evidence type="ECO:0000256" key="2">
    <source>
        <dbReference type="ARBA" id="ARBA00011424"/>
    </source>
</evidence>
<dbReference type="EMBL" id="CP020809">
    <property type="protein sequence ID" value="ART67333.1"/>
    <property type="molecule type" value="Genomic_DNA"/>
</dbReference>
<evidence type="ECO:0000313" key="8">
    <source>
        <dbReference type="EMBL" id="ART67333.1"/>
    </source>
</evidence>
<dbReference type="RefSeq" id="WP_087072551.1">
    <property type="nucleotide sequence ID" value="NZ_CP020809.1"/>
</dbReference>
<keyword evidence="5" id="KW-0808">Transferase</keyword>
<dbReference type="InterPro" id="IPR003700">
    <property type="entry name" value="Pantoate_hydroxy_MeTrfase"/>
</dbReference>
<feature type="active site" description="Proton acceptor" evidence="6">
    <location>
        <position position="189"/>
    </location>
</feature>
<evidence type="ECO:0000313" key="9">
    <source>
        <dbReference type="Proteomes" id="UP000195331"/>
    </source>
</evidence>
<dbReference type="PIRSF" id="PIRSF000388">
    <property type="entry name" value="Pantoate_hydroxy_MeTrfase"/>
    <property type="match status" value="1"/>
</dbReference>
<evidence type="ECO:0000256" key="7">
    <source>
        <dbReference type="PIRSR" id="PIRSR000388-3"/>
    </source>
</evidence>
<dbReference type="AlphaFoldDB" id="A0A1Y0BWQ8"/>
<evidence type="ECO:0000256" key="1">
    <source>
        <dbReference type="ARBA" id="ARBA00008676"/>
    </source>
</evidence>
<dbReference type="Pfam" id="PF02548">
    <property type="entry name" value="Pantoate_transf"/>
    <property type="match status" value="1"/>
</dbReference>
<dbReference type="Proteomes" id="UP000195331">
    <property type="component" value="Chromosome"/>
</dbReference>
<dbReference type="GO" id="GO:0000287">
    <property type="term" value="F:magnesium ion binding"/>
    <property type="evidence" value="ECO:0007669"/>
    <property type="project" value="TreeGrafter"/>
</dbReference>
<evidence type="ECO:0000256" key="5">
    <source>
        <dbReference type="ARBA" id="ARBA00022679"/>
    </source>
</evidence>
<proteinExistence type="inferred from homology"/>
<comment type="similarity">
    <text evidence="1">Belongs to the PanB family.</text>
</comment>
<dbReference type="PANTHER" id="PTHR20881:SF0">
    <property type="entry name" value="3-METHYL-2-OXOBUTANOATE HYDROXYMETHYLTRANSFERASE"/>
    <property type="match status" value="1"/>
</dbReference>
<reference evidence="8 9" key="1">
    <citation type="submission" date="2017-04" db="EMBL/GenBank/DDBJ databases">
        <title>Whole Genome Sequence of 1,4-Dioxane Degrading Bacterium Mycobacterium dioxanotrophicus PH-06.</title>
        <authorList>
            <person name="He Y."/>
        </authorList>
    </citation>
    <scope>NUCLEOTIDE SEQUENCE [LARGE SCALE GENOMIC DNA]</scope>
    <source>
        <strain evidence="8 9">PH-06</strain>
    </source>
</reference>
<dbReference type="PANTHER" id="PTHR20881">
    <property type="entry name" value="3-METHYL-2-OXOBUTANOATE HYDROXYMETHYLTRANSFERASE"/>
    <property type="match status" value="1"/>
</dbReference>
<keyword evidence="7" id="KW-0479">Metal-binding</keyword>
<name>A0A1Y0BWQ8_9MYCO</name>
<dbReference type="EC" id="2.1.2.11" evidence="3"/>
<dbReference type="OrthoDB" id="9781789at2"/>
<keyword evidence="7" id="KW-0460">Magnesium</keyword>
<dbReference type="KEGG" id="mdx:BTO20_00820"/>
<sequence length="285" mass="30926">MTTTAPRRRVTIKQLHEKKRKGEIITTLGVYDAPMAKIAERIGFDMVMNGNGGPMSILGHSDPTTVLFEEQLALTKAVARMTKTAMVVSHLPFLSYHESKAQAIRSAGRMVSEGGAQAVKCEGNVRTAEYIGEIVSAGVPVVGHIGMQASRRTEQSGFGKKGRTAEAAKEIVDGAKAFVDAGVFAFIVEQVPAEVATYLAKTLLIPVIGVVAGRDLDGIYEISGDLCGYSSFRPPTDKRVFANVGETIEDALRQYKQESLEGKYPPDEHTLDMDADEYKKFLDLV</sequence>
<evidence type="ECO:0000256" key="4">
    <source>
        <dbReference type="ARBA" id="ARBA00022655"/>
    </source>
</evidence>
<dbReference type="InterPro" id="IPR015813">
    <property type="entry name" value="Pyrv/PenolPyrv_kinase-like_dom"/>
</dbReference>
<organism evidence="8 9">
    <name type="scientific">Mycobacterium dioxanotrophicus</name>
    <dbReference type="NCBI Taxonomy" id="482462"/>
    <lineage>
        <taxon>Bacteria</taxon>
        <taxon>Bacillati</taxon>
        <taxon>Actinomycetota</taxon>
        <taxon>Actinomycetes</taxon>
        <taxon>Mycobacteriales</taxon>
        <taxon>Mycobacteriaceae</taxon>
        <taxon>Mycobacterium</taxon>
    </lineage>
</organism>
<dbReference type="InterPro" id="IPR040442">
    <property type="entry name" value="Pyrv_kinase-like_dom_sf"/>
</dbReference>
<dbReference type="SUPFAM" id="SSF51621">
    <property type="entry name" value="Phosphoenolpyruvate/pyruvate domain"/>
    <property type="match status" value="1"/>
</dbReference>
<comment type="cofactor">
    <cofactor evidence="7">
        <name>Mg(2+)</name>
        <dbReference type="ChEBI" id="CHEBI:18420"/>
    </cofactor>
    <text evidence="7">Binds 1 Mg(2+) ion per subunit.</text>
</comment>
<comment type="subunit">
    <text evidence="2">Homodecamer; pentamer of dimers.</text>
</comment>
<dbReference type="Gene3D" id="3.20.20.60">
    <property type="entry name" value="Phosphoenolpyruvate-binding domains"/>
    <property type="match status" value="1"/>
</dbReference>
<gene>
    <name evidence="8" type="ORF">BTO20_00820</name>
</gene>
<accession>A0A1Y0BWQ8</accession>
<feature type="binding site" evidence="7">
    <location>
        <position position="122"/>
    </location>
    <ligand>
        <name>Mg(2+)</name>
        <dbReference type="ChEBI" id="CHEBI:18420"/>
    </ligand>
</feature>
<dbReference type="GO" id="GO:0015940">
    <property type="term" value="P:pantothenate biosynthetic process"/>
    <property type="evidence" value="ECO:0007669"/>
    <property type="project" value="UniProtKB-KW"/>
</dbReference>
<evidence type="ECO:0000256" key="3">
    <source>
        <dbReference type="ARBA" id="ARBA00012618"/>
    </source>
</evidence>
<dbReference type="GO" id="GO:0003864">
    <property type="term" value="F:3-methyl-2-oxobutanoate hydroxymethyltransferase activity"/>
    <property type="evidence" value="ECO:0007669"/>
    <property type="project" value="UniProtKB-EC"/>
</dbReference>
<protein>
    <recommendedName>
        <fullName evidence="3">3-methyl-2-oxobutanoate hydroxymethyltransferase</fullName>
        <ecNumber evidence="3">2.1.2.11</ecNumber>
    </recommendedName>
</protein>